<evidence type="ECO:0000313" key="4">
    <source>
        <dbReference type="Proteomes" id="UP000478090"/>
    </source>
</evidence>
<dbReference type="EMBL" id="WWCM01000021">
    <property type="protein sequence ID" value="MYM41726.1"/>
    <property type="molecule type" value="Genomic_DNA"/>
</dbReference>
<dbReference type="Proteomes" id="UP000478090">
    <property type="component" value="Unassembled WGS sequence"/>
</dbReference>
<keyword evidence="3" id="KW-0808">Transferase</keyword>
<proteinExistence type="predicted"/>
<dbReference type="CDD" id="cd04182">
    <property type="entry name" value="GT_2_like_f"/>
    <property type="match status" value="1"/>
</dbReference>
<comment type="caution">
    <text evidence="3">The sequence shown here is derived from an EMBL/GenBank/DDBJ whole genome shotgun (WGS) entry which is preliminary data.</text>
</comment>
<dbReference type="Pfam" id="PF12804">
    <property type="entry name" value="NTP_transf_3"/>
    <property type="match status" value="1"/>
</dbReference>
<evidence type="ECO:0000259" key="2">
    <source>
        <dbReference type="Pfam" id="PF12804"/>
    </source>
</evidence>
<dbReference type="PANTHER" id="PTHR43777">
    <property type="entry name" value="MOLYBDENUM COFACTOR CYTIDYLYLTRANSFERASE"/>
    <property type="match status" value="1"/>
</dbReference>
<dbReference type="InterPro" id="IPR029044">
    <property type="entry name" value="Nucleotide-diphossugar_trans"/>
</dbReference>
<organism evidence="3 4">
    <name type="scientific">Duganella qianjiadongensis</name>
    <dbReference type="NCBI Taxonomy" id="2692176"/>
    <lineage>
        <taxon>Bacteria</taxon>
        <taxon>Pseudomonadati</taxon>
        <taxon>Pseudomonadota</taxon>
        <taxon>Betaproteobacteria</taxon>
        <taxon>Burkholderiales</taxon>
        <taxon>Oxalobacteraceae</taxon>
        <taxon>Telluria group</taxon>
        <taxon>Duganella</taxon>
    </lineage>
</organism>
<keyword evidence="1" id="KW-0460">Magnesium</keyword>
<name>A0ABW9VQP6_9BURK</name>
<dbReference type="InterPro" id="IPR025877">
    <property type="entry name" value="MobA-like_NTP_Trfase"/>
</dbReference>
<dbReference type="GO" id="GO:0016740">
    <property type="term" value="F:transferase activity"/>
    <property type="evidence" value="ECO:0007669"/>
    <property type="project" value="UniProtKB-KW"/>
</dbReference>
<feature type="domain" description="MobA-like NTP transferase" evidence="2">
    <location>
        <begin position="9"/>
        <end position="170"/>
    </location>
</feature>
<protein>
    <submittedName>
        <fullName evidence="3">NTP transferase domain-containing protein</fullName>
    </submittedName>
</protein>
<gene>
    <name evidence="3" type="ORF">GTP27_20675</name>
</gene>
<dbReference type="SUPFAM" id="SSF53448">
    <property type="entry name" value="Nucleotide-diphospho-sugar transferases"/>
    <property type="match status" value="1"/>
</dbReference>
<reference evidence="3 4" key="1">
    <citation type="submission" date="2019-12" db="EMBL/GenBank/DDBJ databases">
        <title>Novel species isolated from a subtropical stream in China.</title>
        <authorList>
            <person name="Lu H."/>
        </authorList>
    </citation>
    <scope>NUCLEOTIDE SEQUENCE [LARGE SCALE GENOMIC DNA]</scope>
    <source>
        <strain evidence="3 4">CY13W</strain>
    </source>
</reference>
<keyword evidence="4" id="KW-1185">Reference proteome</keyword>
<accession>A0ABW9VQP6</accession>
<evidence type="ECO:0000256" key="1">
    <source>
        <dbReference type="ARBA" id="ARBA00022842"/>
    </source>
</evidence>
<evidence type="ECO:0000313" key="3">
    <source>
        <dbReference type="EMBL" id="MYM41726.1"/>
    </source>
</evidence>
<dbReference type="Gene3D" id="3.90.550.10">
    <property type="entry name" value="Spore Coat Polysaccharide Biosynthesis Protein SpsA, Chain A"/>
    <property type="match status" value="1"/>
</dbReference>
<dbReference type="PANTHER" id="PTHR43777:SF1">
    <property type="entry name" value="MOLYBDENUM COFACTOR CYTIDYLYLTRANSFERASE"/>
    <property type="match status" value="1"/>
</dbReference>
<sequence length="192" mass="19974">MPDHPALTGILLAAGRGQRFDPSGSDNKLLQTLPTGEPVVAASARNLLAAVPRVLAVVRRGDDAVAQLLGKLGCEVLVCDNAADGMAASLTLALRASSAAPGWLIALGDMPFVQPETMRELAATIGRGARIAAPMYQGQRGNPVAFGAYHLPLLLALQGDQGARAILKNHAVSELVVDDEGVIRDIDTRADL</sequence>
<dbReference type="RefSeq" id="WP_161040993.1">
    <property type="nucleotide sequence ID" value="NZ_WWCM01000021.1"/>
</dbReference>